<organism evidence="8 9">
    <name type="scientific">Methylorubrum suomiense</name>
    <dbReference type="NCBI Taxonomy" id="144191"/>
    <lineage>
        <taxon>Bacteria</taxon>
        <taxon>Pseudomonadati</taxon>
        <taxon>Pseudomonadota</taxon>
        <taxon>Alphaproteobacteria</taxon>
        <taxon>Hyphomicrobiales</taxon>
        <taxon>Methylobacteriaceae</taxon>
        <taxon>Methylorubrum</taxon>
    </lineage>
</organism>
<name>A0ABQ4V1M6_9HYPH</name>
<dbReference type="InterPro" id="IPR003593">
    <property type="entry name" value="AAA+_ATPase"/>
</dbReference>
<sequence>MTLATRDLGIRLDGRTILDGIDLSLTRGMLTGLVGPNGAGKTTLLRALASLVAPVQGGVTLDGRALSALPRDERARRIAVLFQGGEIGWPISVREVVALGRLPHRRAFADPSAADGAAITRAMARADIAHLAERIATSLSSGERMRALLARALAVEAEWLLADEPVTALDPAHQLDAMTLLRAASREGTGVVAVLHDLALAARFCDRIVVLSGGRLLADGPPDAALSDGLLAHAFGVTAERGRAADGTGYLLPWARSGSGPEGGDCDRAGICVPGASPTE</sequence>
<dbReference type="PROSITE" id="PS50893">
    <property type="entry name" value="ABC_TRANSPORTER_2"/>
    <property type="match status" value="1"/>
</dbReference>
<keyword evidence="3" id="KW-0547">Nucleotide-binding</keyword>
<keyword evidence="5" id="KW-1278">Translocase</keyword>
<evidence type="ECO:0000256" key="3">
    <source>
        <dbReference type="ARBA" id="ARBA00022741"/>
    </source>
</evidence>
<dbReference type="InterPro" id="IPR003439">
    <property type="entry name" value="ABC_transporter-like_ATP-bd"/>
</dbReference>
<protein>
    <submittedName>
        <fullName evidence="8">Fe(3+) dicitrate transport ATP-binding protein FecE</fullName>
    </submittedName>
</protein>
<evidence type="ECO:0000313" key="8">
    <source>
        <dbReference type="EMBL" id="GJE78495.1"/>
    </source>
</evidence>
<evidence type="ECO:0000259" key="7">
    <source>
        <dbReference type="PROSITE" id="PS50893"/>
    </source>
</evidence>
<dbReference type="Proteomes" id="UP001055093">
    <property type="component" value="Unassembled WGS sequence"/>
</dbReference>
<evidence type="ECO:0000313" key="9">
    <source>
        <dbReference type="Proteomes" id="UP001055093"/>
    </source>
</evidence>
<keyword evidence="2" id="KW-0813">Transport</keyword>
<keyword evidence="4 8" id="KW-0067">ATP-binding</keyword>
<dbReference type="GO" id="GO:0005524">
    <property type="term" value="F:ATP binding"/>
    <property type="evidence" value="ECO:0007669"/>
    <property type="project" value="UniProtKB-KW"/>
</dbReference>
<comment type="function">
    <text evidence="6">Part of the ABC transporter complex HmuTUV involved in hemin import. Responsible for energy coupling to the transport system.</text>
</comment>
<dbReference type="SMART" id="SM00382">
    <property type="entry name" value="AAA"/>
    <property type="match status" value="1"/>
</dbReference>
<keyword evidence="9" id="KW-1185">Reference proteome</keyword>
<reference evidence="8" key="2">
    <citation type="submission" date="2021-08" db="EMBL/GenBank/DDBJ databases">
        <authorList>
            <person name="Tani A."/>
            <person name="Ola A."/>
            <person name="Ogura Y."/>
            <person name="Katsura K."/>
            <person name="Hayashi T."/>
        </authorList>
    </citation>
    <scope>NUCLEOTIDE SEQUENCE</scope>
    <source>
        <strain evidence="8">DSM 14458</strain>
    </source>
</reference>
<evidence type="ECO:0000256" key="1">
    <source>
        <dbReference type="ARBA" id="ARBA00005417"/>
    </source>
</evidence>
<evidence type="ECO:0000256" key="4">
    <source>
        <dbReference type="ARBA" id="ARBA00022840"/>
    </source>
</evidence>
<comment type="similarity">
    <text evidence="1">Belongs to the ABC transporter superfamily.</text>
</comment>
<dbReference type="PROSITE" id="PS00211">
    <property type="entry name" value="ABC_TRANSPORTER_1"/>
    <property type="match status" value="1"/>
</dbReference>
<dbReference type="InterPro" id="IPR027417">
    <property type="entry name" value="P-loop_NTPase"/>
</dbReference>
<dbReference type="Gene3D" id="3.40.50.300">
    <property type="entry name" value="P-loop containing nucleotide triphosphate hydrolases"/>
    <property type="match status" value="1"/>
</dbReference>
<dbReference type="CDD" id="cd03214">
    <property type="entry name" value="ABC_Iron-Siderophores_B12_Hemin"/>
    <property type="match status" value="1"/>
</dbReference>
<feature type="domain" description="ABC transporter" evidence="7">
    <location>
        <begin position="3"/>
        <end position="238"/>
    </location>
</feature>
<dbReference type="InterPro" id="IPR017871">
    <property type="entry name" value="ABC_transporter-like_CS"/>
</dbReference>
<evidence type="ECO:0000256" key="6">
    <source>
        <dbReference type="ARBA" id="ARBA00037066"/>
    </source>
</evidence>
<reference evidence="8" key="1">
    <citation type="journal article" date="2021" name="Front. Microbiol.">
        <title>Comprehensive Comparative Genomics and Phenotyping of Methylobacterium Species.</title>
        <authorList>
            <person name="Alessa O."/>
            <person name="Ogura Y."/>
            <person name="Fujitani Y."/>
            <person name="Takami H."/>
            <person name="Hayashi T."/>
            <person name="Sahin N."/>
            <person name="Tani A."/>
        </authorList>
    </citation>
    <scope>NUCLEOTIDE SEQUENCE</scope>
    <source>
        <strain evidence="8">DSM 14458</strain>
    </source>
</reference>
<dbReference type="PANTHER" id="PTHR42794:SF1">
    <property type="entry name" value="HEMIN IMPORT ATP-BINDING PROTEIN HMUV"/>
    <property type="match status" value="1"/>
</dbReference>
<dbReference type="RefSeq" id="WP_137829787.1">
    <property type="nucleotide sequence ID" value="NZ_BPRE01000026.1"/>
</dbReference>
<dbReference type="Pfam" id="PF00005">
    <property type="entry name" value="ABC_tran"/>
    <property type="match status" value="1"/>
</dbReference>
<accession>A0ABQ4V1M6</accession>
<gene>
    <name evidence="8" type="primary">fecE</name>
    <name evidence="8" type="ORF">BGCPKDLD_5111</name>
</gene>
<evidence type="ECO:0000256" key="2">
    <source>
        <dbReference type="ARBA" id="ARBA00022448"/>
    </source>
</evidence>
<dbReference type="SUPFAM" id="SSF52540">
    <property type="entry name" value="P-loop containing nucleoside triphosphate hydrolases"/>
    <property type="match status" value="1"/>
</dbReference>
<dbReference type="PANTHER" id="PTHR42794">
    <property type="entry name" value="HEMIN IMPORT ATP-BINDING PROTEIN HMUV"/>
    <property type="match status" value="1"/>
</dbReference>
<proteinExistence type="inferred from homology"/>
<dbReference type="EMBL" id="BPRE01000026">
    <property type="protein sequence ID" value="GJE78495.1"/>
    <property type="molecule type" value="Genomic_DNA"/>
</dbReference>
<evidence type="ECO:0000256" key="5">
    <source>
        <dbReference type="ARBA" id="ARBA00022967"/>
    </source>
</evidence>
<comment type="caution">
    <text evidence="8">The sequence shown here is derived from an EMBL/GenBank/DDBJ whole genome shotgun (WGS) entry which is preliminary data.</text>
</comment>